<evidence type="ECO:0000313" key="3">
    <source>
        <dbReference type="EMBL" id="QAY74928.1"/>
    </source>
</evidence>
<dbReference type="InterPro" id="IPR000868">
    <property type="entry name" value="Isochorismatase-like_dom"/>
</dbReference>
<dbReference type="Pfam" id="PF00857">
    <property type="entry name" value="Isochorismatase"/>
    <property type="match status" value="1"/>
</dbReference>
<dbReference type="InterPro" id="IPR050272">
    <property type="entry name" value="Isochorismatase-like_hydrls"/>
</dbReference>
<dbReference type="Gene3D" id="3.40.50.850">
    <property type="entry name" value="Isochorismatase-like"/>
    <property type="match status" value="1"/>
</dbReference>
<proteinExistence type="predicted"/>
<dbReference type="CDD" id="cd01014">
    <property type="entry name" value="nicotinamidase_related"/>
    <property type="match status" value="1"/>
</dbReference>
<organism evidence="3 4">
    <name type="scientific">Agromyces protaetiae</name>
    <dbReference type="NCBI Taxonomy" id="2509455"/>
    <lineage>
        <taxon>Bacteria</taxon>
        <taxon>Bacillati</taxon>
        <taxon>Actinomycetota</taxon>
        <taxon>Actinomycetes</taxon>
        <taxon>Micrococcales</taxon>
        <taxon>Microbacteriaceae</taxon>
        <taxon>Agromyces</taxon>
    </lineage>
</organism>
<dbReference type="KEGG" id="agf:ET445_08535"/>
<feature type="domain" description="Isochorismatase-like" evidence="2">
    <location>
        <begin position="7"/>
        <end position="150"/>
    </location>
</feature>
<reference evidence="3 4" key="1">
    <citation type="submission" date="2019-01" db="EMBL/GenBank/DDBJ databases">
        <title>Genome sequencing of strain FW100M-8.</title>
        <authorList>
            <person name="Heo J."/>
            <person name="Kim S.-J."/>
            <person name="Kim J.-S."/>
            <person name="Hong S.-B."/>
            <person name="Kwon S.-W."/>
        </authorList>
    </citation>
    <scope>NUCLEOTIDE SEQUENCE [LARGE SCALE GENOMIC DNA]</scope>
    <source>
        <strain evidence="3 4">FW100M-8</strain>
    </source>
</reference>
<evidence type="ECO:0000256" key="1">
    <source>
        <dbReference type="ARBA" id="ARBA00022801"/>
    </source>
</evidence>
<protein>
    <submittedName>
        <fullName evidence="3">Cysteine hydrolase</fullName>
    </submittedName>
</protein>
<dbReference type="Proteomes" id="UP000291259">
    <property type="component" value="Chromosome"/>
</dbReference>
<keyword evidence="1 3" id="KW-0378">Hydrolase</keyword>
<evidence type="ECO:0000313" key="4">
    <source>
        <dbReference type="Proteomes" id="UP000291259"/>
    </source>
</evidence>
<keyword evidence="4" id="KW-1185">Reference proteome</keyword>
<dbReference type="GO" id="GO:0016787">
    <property type="term" value="F:hydrolase activity"/>
    <property type="evidence" value="ECO:0007669"/>
    <property type="project" value="UniProtKB-KW"/>
</dbReference>
<dbReference type="OrthoDB" id="9794942at2"/>
<dbReference type="SUPFAM" id="SSF52499">
    <property type="entry name" value="Isochorismatase-like hydrolases"/>
    <property type="match status" value="1"/>
</dbReference>
<dbReference type="AlphaFoldDB" id="A0A4P6FWA1"/>
<dbReference type="EMBL" id="CP035491">
    <property type="protein sequence ID" value="QAY74928.1"/>
    <property type="molecule type" value="Genomic_DNA"/>
</dbReference>
<evidence type="ECO:0000259" key="2">
    <source>
        <dbReference type="Pfam" id="PF00857"/>
    </source>
</evidence>
<accession>A0A4P6FWA1</accession>
<dbReference type="PANTHER" id="PTHR43540">
    <property type="entry name" value="PEROXYUREIDOACRYLATE/UREIDOACRYLATE AMIDOHYDROLASE-RELATED"/>
    <property type="match status" value="1"/>
</dbReference>
<name>A0A4P6FWA1_9MICO</name>
<dbReference type="PANTHER" id="PTHR43540:SF1">
    <property type="entry name" value="ISOCHORISMATASE HYDROLASE"/>
    <property type="match status" value="1"/>
</dbReference>
<gene>
    <name evidence="3" type="ORF">ET445_08535</name>
</gene>
<sequence>MRLADNAALIVIDVQQGFDDPAWGPRDNPDAEANIGRLAAAWADASRPVVLVRHDSRTPGSPLAPGRPGNALKPVVAGVTHDLFVTKHVNSAFYGDPDLDAWLRSQGISELVVCGIQTNMCVETTARMAGNLGYRVIVPLDATHTFDLEGPGGLRLAAADLATATAVNLAGGGFAEVVTTADVLDG</sequence>
<dbReference type="InterPro" id="IPR036380">
    <property type="entry name" value="Isochorismatase-like_sf"/>
</dbReference>